<dbReference type="GO" id="GO:0008168">
    <property type="term" value="F:methyltransferase activity"/>
    <property type="evidence" value="ECO:0007669"/>
    <property type="project" value="UniProtKB-KW"/>
</dbReference>
<keyword evidence="1" id="KW-0808">Transferase</keyword>
<sequence length="214" mass="25012">MNHLCRICGSDTAMLYGPKETFLHCPECEYISRNESGKLSLDDEKEVYDLHRNSIDDPHYVDFFYKFLNDAVFPYDPAGKNGLDFGSGPSPVLAGLLERHRYHMDIHDKFYAPEKIYEDKKYDLITATEVVEHMADPVHHFRLFARLLKADGILAVMTLFHQNDPEHFKQWHYMRDPTHVSFYTTKTLEYIADASGLEIIHTNNVRYTTFKLKD</sequence>
<dbReference type="Gene3D" id="3.40.50.150">
    <property type="entry name" value="Vaccinia Virus protein VP39"/>
    <property type="match status" value="1"/>
</dbReference>
<dbReference type="RefSeq" id="WP_179647142.1">
    <property type="nucleotide sequence ID" value="NZ_OBQF01000003.1"/>
</dbReference>
<dbReference type="EMBL" id="OBQF01000003">
    <property type="protein sequence ID" value="SOC41761.1"/>
    <property type="molecule type" value="Genomic_DNA"/>
</dbReference>
<organism evidence="1 2">
    <name type="scientific">Salinicoccus kekensis</name>
    <dbReference type="NCBI Taxonomy" id="714307"/>
    <lineage>
        <taxon>Bacteria</taxon>
        <taxon>Bacillati</taxon>
        <taxon>Bacillota</taxon>
        <taxon>Bacilli</taxon>
        <taxon>Bacillales</taxon>
        <taxon>Staphylococcaceae</taxon>
        <taxon>Salinicoccus</taxon>
    </lineage>
</organism>
<dbReference type="Pfam" id="PF13489">
    <property type="entry name" value="Methyltransf_23"/>
    <property type="match status" value="1"/>
</dbReference>
<dbReference type="InterPro" id="IPR029063">
    <property type="entry name" value="SAM-dependent_MTases_sf"/>
</dbReference>
<evidence type="ECO:0000313" key="1">
    <source>
        <dbReference type="EMBL" id="SOC41761.1"/>
    </source>
</evidence>
<keyword evidence="1" id="KW-0489">Methyltransferase</keyword>
<reference evidence="2" key="1">
    <citation type="submission" date="2017-08" db="EMBL/GenBank/DDBJ databases">
        <authorList>
            <person name="Varghese N."/>
            <person name="Submissions S."/>
        </authorList>
    </citation>
    <scope>NUCLEOTIDE SEQUENCE [LARGE SCALE GENOMIC DNA]</scope>
    <source>
        <strain evidence="2">DSM 23173</strain>
    </source>
</reference>
<gene>
    <name evidence="1" type="ORF">SAMN05878391_1405</name>
</gene>
<dbReference type="SUPFAM" id="SSF53335">
    <property type="entry name" value="S-adenosyl-L-methionine-dependent methyltransferases"/>
    <property type="match status" value="1"/>
</dbReference>
<proteinExistence type="predicted"/>
<accession>A0A285UNG6</accession>
<dbReference type="GO" id="GO:0032259">
    <property type="term" value="P:methylation"/>
    <property type="evidence" value="ECO:0007669"/>
    <property type="project" value="UniProtKB-KW"/>
</dbReference>
<name>A0A285UNG6_9STAP</name>
<dbReference type="AlphaFoldDB" id="A0A285UNG6"/>
<protein>
    <submittedName>
        <fullName evidence="1">Methyltransferase family protein</fullName>
    </submittedName>
</protein>
<dbReference type="Proteomes" id="UP000219412">
    <property type="component" value="Unassembled WGS sequence"/>
</dbReference>
<evidence type="ECO:0000313" key="2">
    <source>
        <dbReference type="Proteomes" id="UP000219412"/>
    </source>
</evidence>
<keyword evidence="2" id="KW-1185">Reference proteome</keyword>